<dbReference type="SUPFAM" id="SSF51905">
    <property type="entry name" value="FAD/NAD(P)-binding domain"/>
    <property type="match status" value="1"/>
</dbReference>
<reference evidence="3 4" key="1">
    <citation type="journal article" date="2020" name="ISME J.">
        <title>Comparative genomics reveals insights into cyanobacterial evolution and habitat adaptation.</title>
        <authorList>
            <person name="Chen M.Y."/>
            <person name="Teng W.K."/>
            <person name="Zhao L."/>
            <person name="Hu C.X."/>
            <person name="Zhou Y.K."/>
            <person name="Han B.P."/>
            <person name="Song L.R."/>
            <person name="Shu W.S."/>
        </authorList>
    </citation>
    <scope>NUCLEOTIDE SEQUENCE [LARGE SCALE GENOMIC DNA]</scope>
    <source>
        <strain evidence="3 4">FACHB-1370</strain>
    </source>
</reference>
<accession>A0ABR8EMR5</accession>
<evidence type="ECO:0000313" key="2">
    <source>
        <dbReference type="EMBL" id="MBD2547175.1"/>
    </source>
</evidence>
<name>A0ABR8EMR5_9CYAN</name>
<keyword evidence="4" id="KW-1185">Reference proteome</keyword>
<feature type="domain" description="RsdA/BaiN/AoA(So)-like Rossmann fold-like" evidence="1">
    <location>
        <begin position="1"/>
        <end position="44"/>
    </location>
</feature>
<proteinExistence type="predicted"/>
<dbReference type="PANTHER" id="PTHR42887:SF2">
    <property type="entry name" value="OS12G0638800 PROTEIN"/>
    <property type="match status" value="1"/>
</dbReference>
<dbReference type="InterPro" id="IPR036188">
    <property type="entry name" value="FAD/NAD-bd_sf"/>
</dbReference>
<dbReference type="Proteomes" id="UP000641954">
    <property type="component" value="Unassembled WGS sequence"/>
</dbReference>
<dbReference type="InterPro" id="IPR057661">
    <property type="entry name" value="RsdA/BaiN/AoA(So)_Rossmann"/>
</dbReference>
<comment type="caution">
    <text evidence="3">The sequence shown here is derived from an EMBL/GenBank/DDBJ whole genome shotgun (WGS) entry which is preliminary data.</text>
</comment>
<dbReference type="RefSeq" id="WP_190880337.1">
    <property type="nucleotide sequence ID" value="NZ_JACJSK010000061.1"/>
</dbReference>
<reference evidence="3" key="2">
    <citation type="submission" date="2020-08" db="EMBL/GenBank/DDBJ databases">
        <authorList>
            <person name="Chen M."/>
            <person name="Teng W."/>
            <person name="Zhao L."/>
            <person name="Hu C."/>
            <person name="Zhou Y."/>
            <person name="Han B."/>
            <person name="Song L."/>
            <person name="Shu W."/>
        </authorList>
    </citation>
    <scope>NUCLEOTIDE SEQUENCE</scope>
    <source>
        <strain evidence="3">FACHB-1370</strain>
    </source>
</reference>
<dbReference type="InterPro" id="IPR004792">
    <property type="entry name" value="BaiN-like"/>
</dbReference>
<dbReference type="EMBL" id="JACJSK010000112">
    <property type="protein sequence ID" value="MBD2547928.1"/>
    <property type="molecule type" value="Genomic_DNA"/>
</dbReference>
<feature type="non-terminal residue" evidence="3">
    <location>
        <position position="1"/>
    </location>
</feature>
<gene>
    <name evidence="2" type="ORF">H6G72_25785</name>
    <name evidence="3" type="ORF">H6G72_29740</name>
</gene>
<sequence>VEFKTMESRRCPGLFFAGEILDIDGITGGFNFQSAWTTSWLAGQGMAN</sequence>
<dbReference type="Gene3D" id="3.50.50.60">
    <property type="entry name" value="FAD/NAD(P)-binding domain"/>
    <property type="match status" value="1"/>
</dbReference>
<evidence type="ECO:0000259" key="1">
    <source>
        <dbReference type="Pfam" id="PF03486"/>
    </source>
</evidence>
<dbReference type="Pfam" id="PF03486">
    <property type="entry name" value="HI0933_like"/>
    <property type="match status" value="1"/>
</dbReference>
<dbReference type="PANTHER" id="PTHR42887">
    <property type="entry name" value="OS12G0638800 PROTEIN"/>
    <property type="match status" value="1"/>
</dbReference>
<protein>
    <submittedName>
        <fullName evidence="3">NAD(P)/FAD-dependent oxidoreductase</fullName>
    </submittedName>
</protein>
<dbReference type="EMBL" id="JACJSK010000061">
    <property type="protein sequence ID" value="MBD2547175.1"/>
    <property type="molecule type" value="Genomic_DNA"/>
</dbReference>
<organism evidence="3 4">
    <name type="scientific">Planktothricoides raciborskii FACHB-1370</name>
    <dbReference type="NCBI Taxonomy" id="2949576"/>
    <lineage>
        <taxon>Bacteria</taxon>
        <taxon>Bacillati</taxon>
        <taxon>Cyanobacteriota</taxon>
        <taxon>Cyanophyceae</taxon>
        <taxon>Oscillatoriophycideae</taxon>
        <taxon>Oscillatoriales</taxon>
        <taxon>Oscillatoriaceae</taxon>
        <taxon>Planktothricoides</taxon>
    </lineage>
</organism>
<evidence type="ECO:0000313" key="4">
    <source>
        <dbReference type="Proteomes" id="UP000641954"/>
    </source>
</evidence>
<evidence type="ECO:0000313" key="3">
    <source>
        <dbReference type="EMBL" id="MBD2547928.1"/>
    </source>
</evidence>